<reference evidence="2" key="1">
    <citation type="submission" date="2021-06" db="EMBL/GenBank/DDBJ databases">
        <authorList>
            <person name="Arsene-Ploetze F."/>
        </authorList>
    </citation>
    <scope>NUCLEOTIDE SEQUENCE</scope>
    <source>
        <strain evidence="2">SBRY1</strain>
    </source>
</reference>
<name>A0A9W4H6I7_9ACTN</name>
<feature type="compositionally biased region" description="Basic residues" evidence="1">
    <location>
        <begin position="7"/>
        <end position="35"/>
    </location>
</feature>
<feature type="compositionally biased region" description="Basic residues" evidence="1">
    <location>
        <begin position="263"/>
        <end position="283"/>
    </location>
</feature>
<feature type="compositionally biased region" description="Low complexity" evidence="1">
    <location>
        <begin position="101"/>
        <end position="115"/>
    </location>
</feature>
<feature type="compositionally biased region" description="Low complexity" evidence="1">
    <location>
        <begin position="727"/>
        <end position="749"/>
    </location>
</feature>
<organism evidence="2 3">
    <name type="scientific">Actinacidiphila bryophytorum</name>
    <dbReference type="NCBI Taxonomy" id="1436133"/>
    <lineage>
        <taxon>Bacteria</taxon>
        <taxon>Bacillati</taxon>
        <taxon>Actinomycetota</taxon>
        <taxon>Actinomycetes</taxon>
        <taxon>Kitasatosporales</taxon>
        <taxon>Streptomycetaceae</taxon>
        <taxon>Actinacidiphila</taxon>
    </lineage>
</organism>
<feature type="region of interest" description="Disordered" evidence="1">
    <location>
        <begin position="502"/>
        <end position="621"/>
    </location>
</feature>
<feature type="compositionally biased region" description="Basic residues" evidence="1">
    <location>
        <begin position="461"/>
        <end position="470"/>
    </location>
</feature>
<evidence type="ECO:0000313" key="3">
    <source>
        <dbReference type="Proteomes" id="UP001153328"/>
    </source>
</evidence>
<feature type="region of interest" description="Disordered" evidence="1">
    <location>
        <begin position="373"/>
        <end position="485"/>
    </location>
</feature>
<proteinExistence type="predicted"/>
<evidence type="ECO:0000256" key="1">
    <source>
        <dbReference type="SAM" id="MobiDB-lite"/>
    </source>
</evidence>
<dbReference type="EMBL" id="CAJVAX010000021">
    <property type="protein sequence ID" value="CAG7655690.1"/>
    <property type="molecule type" value="Genomic_DNA"/>
</dbReference>
<feature type="compositionally biased region" description="Basic residues" evidence="1">
    <location>
        <begin position="143"/>
        <end position="157"/>
    </location>
</feature>
<gene>
    <name evidence="2" type="ORF">SBRY_70207</name>
</gene>
<feature type="compositionally biased region" description="Basic and acidic residues" evidence="1">
    <location>
        <begin position="648"/>
        <end position="666"/>
    </location>
</feature>
<accession>A0A9W4H6I7</accession>
<dbReference type="Proteomes" id="UP001153328">
    <property type="component" value="Unassembled WGS sequence"/>
</dbReference>
<keyword evidence="3" id="KW-1185">Reference proteome</keyword>
<feature type="compositionally biased region" description="Basic and acidic residues" evidence="1">
    <location>
        <begin position="590"/>
        <end position="602"/>
    </location>
</feature>
<feature type="compositionally biased region" description="Basic residues" evidence="1">
    <location>
        <begin position="766"/>
        <end position="776"/>
    </location>
</feature>
<feature type="compositionally biased region" description="Basic and acidic residues" evidence="1">
    <location>
        <begin position="696"/>
        <end position="721"/>
    </location>
</feature>
<comment type="caution">
    <text evidence="2">The sequence shown here is derived from an EMBL/GenBank/DDBJ whole genome shotgun (WGS) entry which is preliminary data.</text>
</comment>
<feature type="region of interest" description="Disordered" evidence="1">
    <location>
        <begin position="641"/>
        <end position="801"/>
    </location>
</feature>
<feature type="compositionally biased region" description="Basic residues" evidence="1">
    <location>
        <begin position="78"/>
        <end position="100"/>
    </location>
</feature>
<feature type="compositionally biased region" description="Basic residues" evidence="1">
    <location>
        <begin position="401"/>
        <end position="426"/>
    </location>
</feature>
<sequence length="801" mass="84331">MADGRRAVRPARPHLRAAGRGLRRRRTLGGRPRRSLRGERGGRGLGRGGAVQLGLEPGPGAPGGAAAAREPTQGRRPLPAHRRRRGHGTGHRGSRGRHRTGAPAGAGLRGRPGPLHGRGHRLAGPAPRTHPPVRAGPADAGRGMRRRSPPLPRGRRPPRSDGHRGHGSGGCHGPARAGRRTPGRDRAGRPPRPRGTAPAPPRRRVPVGERPPPGPAPVRATEPGQARRTAPAPPRRRIPAGKQPGQRPPPGPAAVGAAGTGRAGRRRAGGRGGARRGVRRRAHGEHGCGRVAALPAAQPLPDGGAQDGGRAAAARQVVAGAGPLPRRLRRRAGHAGRRRVRGAARCGGLGRAAPGGAARAGLHPVARAAAPVLRSAVDGRRRPVGGDGHRRAAAGPAHRDAGHRHRRDRRLRRRRPARGGHHRHRPGDHPPLRAAQGPSTPHRIQPTLTARRFPHVLPNSGRRHGRRGLHRLAPGRGAGGLGPPGARHGAVQLLLVERLAGGPAAGRGGLRGRRAGRRPGPRLGARPGRGLRHRLPPGRADRDPVLLPRPALVRRHQRDRHPQRPRSGTRVGHPAPGAHLDQRDVRHRADRTDQRGPPDRHAVALCGVQGGRGPARRQLPRQFRHPRGDAAALQHLRAAAVDAGGDPDGDRAGRGGRDQGDARRPAADQGLHLRQGHRRRLPRGGDGPGPAGRGPDLQRRYGRRDLGRRPGAADRHPDGHRTGRAGGPAAAAPVRLRGDAAGVRRGPAARGDRLGAGPPAGGGPGPHHRLLPRPRAPRALQDGRLQRLTSRHIHTHGTPSP</sequence>
<feature type="compositionally biased region" description="Basic residues" evidence="1">
    <location>
        <begin position="510"/>
        <end position="520"/>
    </location>
</feature>
<evidence type="ECO:0000313" key="2">
    <source>
        <dbReference type="EMBL" id="CAG7655690.1"/>
    </source>
</evidence>
<feature type="region of interest" description="Disordered" evidence="1">
    <location>
        <begin position="1"/>
        <end position="341"/>
    </location>
</feature>
<feature type="compositionally biased region" description="Basic residues" evidence="1">
    <location>
        <begin position="326"/>
        <end position="341"/>
    </location>
</feature>
<protein>
    <submittedName>
        <fullName evidence="2">Uncharacterized protein</fullName>
    </submittedName>
</protein>
<feature type="compositionally biased region" description="Low complexity" evidence="1">
    <location>
        <begin position="302"/>
        <end position="325"/>
    </location>
</feature>
<feature type="compositionally biased region" description="Low complexity" evidence="1">
    <location>
        <begin position="217"/>
        <end position="230"/>
    </location>
</feature>
<dbReference type="AlphaFoldDB" id="A0A9W4H6I7"/>
<feature type="compositionally biased region" description="Basic residues" evidence="1">
    <location>
        <begin position="552"/>
        <end position="564"/>
    </location>
</feature>